<name>A0A285UFC4_9HYPH</name>
<dbReference type="SMART" id="SM00062">
    <property type="entry name" value="PBPb"/>
    <property type="match status" value="1"/>
</dbReference>
<dbReference type="GO" id="GO:0042597">
    <property type="term" value="C:periplasmic space"/>
    <property type="evidence" value="ECO:0007669"/>
    <property type="project" value="UniProtKB-SubCell"/>
</dbReference>
<dbReference type="SUPFAM" id="SSF53850">
    <property type="entry name" value="Periplasmic binding protein-like II"/>
    <property type="match status" value="1"/>
</dbReference>
<gene>
    <name evidence="5" type="ORF">SAMN05892877_107274</name>
</gene>
<organism evidence="5 6">
    <name type="scientific">Rhizobium subbaraonis</name>
    <dbReference type="NCBI Taxonomy" id="908946"/>
    <lineage>
        <taxon>Bacteria</taxon>
        <taxon>Pseudomonadati</taxon>
        <taxon>Pseudomonadota</taxon>
        <taxon>Alphaproteobacteria</taxon>
        <taxon>Hyphomicrobiales</taxon>
        <taxon>Rhizobiaceae</taxon>
        <taxon>Rhizobium/Agrobacterium group</taxon>
        <taxon>Rhizobium</taxon>
    </lineage>
</organism>
<dbReference type="PANTHER" id="PTHR35936:SF17">
    <property type="entry name" value="ARGININE-BINDING EXTRACELLULAR PROTEIN ARTP"/>
    <property type="match status" value="1"/>
</dbReference>
<dbReference type="InterPro" id="IPR001638">
    <property type="entry name" value="Solute-binding_3/MltF_N"/>
</dbReference>
<feature type="signal peptide" evidence="3">
    <location>
        <begin position="1"/>
        <end position="24"/>
    </location>
</feature>
<feature type="chain" id="PRO_5012718691" evidence="3">
    <location>
        <begin position="25"/>
        <end position="259"/>
    </location>
</feature>
<evidence type="ECO:0000313" key="5">
    <source>
        <dbReference type="EMBL" id="SOC40522.1"/>
    </source>
</evidence>
<dbReference type="OrthoDB" id="9807134at2"/>
<dbReference type="Proteomes" id="UP000219167">
    <property type="component" value="Unassembled WGS sequence"/>
</dbReference>
<evidence type="ECO:0000256" key="1">
    <source>
        <dbReference type="ARBA" id="ARBA00004418"/>
    </source>
</evidence>
<dbReference type="RefSeq" id="WP_097139931.1">
    <property type="nucleotide sequence ID" value="NZ_OBQD01000007.1"/>
</dbReference>
<comment type="subcellular location">
    <subcellularLocation>
        <location evidence="1">Periplasm</location>
    </subcellularLocation>
</comment>
<dbReference type="EMBL" id="OBQD01000007">
    <property type="protein sequence ID" value="SOC40522.1"/>
    <property type="molecule type" value="Genomic_DNA"/>
</dbReference>
<dbReference type="PANTHER" id="PTHR35936">
    <property type="entry name" value="MEMBRANE-BOUND LYTIC MUREIN TRANSGLYCOSYLASE F"/>
    <property type="match status" value="1"/>
</dbReference>
<keyword evidence="6" id="KW-1185">Reference proteome</keyword>
<evidence type="ECO:0000256" key="3">
    <source>
        <dbReference type="SAM" id="SignalP"/>
    </source>
</evidence>
<evidence type="ECO:0000313" key="6">
    <source>
        <dbReference type="Proteomes" id="UP000219167"/>
    </source>
</evidence>
<keyword evidence="2 3" id="KW-0732">Signal</keyword>
<sequence length="259" mass="27941">MRAFSKTIAFMMSLWLLGTAAALAETVKVGVAAEPYPPFAASDASGKWGGWEIEFMEALCAEAKLDCAVTPVAWDGIIPALTTGKIDIIAASMSITEDRKKLIDFSDPYYRSPVRIVGPKNRQMEANAAGLKGLVLGVQAATTHEDYVHKHFAGSVAEIKIYQTQDEAQQDLVSGRIDALQAEAIGLDAFLESEPGSCCEFKGDVPDDPELLGQGAGLGLRKGDDALREKLNAAIKAIRANGKYKEITDKYFSFDIYGQ</sequence>
<dbReference type="Pfam" id="PF00497">
    <property type="entry name" value="SBP_bac_3"/>
    <property type="match status" value="1"/>
</dbReference>
<proteinExistence type="predicted"/>
<reference evidence="5 6" key="1">
    <citation type="submission" date="2017-08" db="EMBL/GenBank/DDBJ databases">
        <authorList>
            <person name="de Groot N.N."/>
        </authorList>
    </citation>
    <scope>NUCLEOTIDE SEQUENCE [LARGE SCALE GENOMIC DNA]</scope>
    <source>
        <strain evidence="5 6">JC85</strain>
    </source>
</reference>
<evidence type="ECO:0000259" key="4">
    <source>
        <dbReference type="SMART" id="SM00062"/>
    </source>
</evidence>
<feature type="domain" description="Solute-binding protein family 3/N-terminal" evidence="4">
    <location>
        <begin position="26"/>
        <end position="255"/>
    </location>
</feature>
<evidence type="ECO:0000256" key="2">
    <source>
        <dbReference type="ARBA" id="ARBA00022729"/>
    </source>
</evidence>
<accession>A0A285UFC4</accession>
<protein>
    <submittedName>
        <fullName evidence="5">Amino acid ABC transporter substrate-binding protein (PAAT family)</fullName>
    </submittedName>
</protein>
<dbReference type="AlphaFoldDB" id="A0A285UFC4"/>
<dbReference type="Gene3D" id="3.40.190.10">
    <property type="entry name" value="Periplasmic binding protein-like II"/>
    <property type="match status" value="2"/>
</dbReference>